<dbReference type="Gene3D" id="4.10.240.10">
    <property type="entry name" value="Zn(2)-C6 fungal-type DNA-binding domain"/>
    <property type="match status" value="1"/>
</dbReference>
<dbReference type="EMBL" id="KV878582">
    <property type="protein sequence ID" value="OJJ65280.1"/>
    <property type="molecule type" value="Genomic_DNA"/>
</dbReference>
<sequence>MVYRGRPSKGCHGCRSRKIACDQTRPSCLQCQRDGHVCPGYHDTLSLMFQNESLQTVRRPTAPKRKTKPKGTKKSREAGVDAQSASTSSSSSNALDRRLSTSSISSSPSETASNFPSFWQDGQIAQLEILRPSYQPTRDEAISWFLRHNASSGALFMIDFDPGVLARTNVSLGERTRMASLVAVGSAMLARARRHGEGALQLKQHATREYSQALTLMSQAVTNSVESKSNATLSAVLLLALFEVITNRTMGTVESWTRHIYGASALLDMRTQEELQNTESLNLFIQLRFQIIISCLQCGLPVPESLLDCNKIAMYLRPQVEAYCDRVIYITGQLSNLRAEIISGGLTDTGEILSRAYSMEAALTAWVASAPPEFLYTTIEYPSQPPRSRSSWSTTSGCTPPLYNNSYHLYNDLWTCHTWNQYRYSRILLCEIIIGCLRRISQPAGPAPGKDLQRQCTGLRKTSRDLASDICASVPYHLGADTPLCSGRGIPASQTYIGAMLLLWPLAVAGATECRAHPMRQWVIESLNLVGHAFGIDQALAVVEIMELEAGYFEDLDDAEDGSIIFLETDRTRNNRFVVGAWSAMLKAC</sequence>
<evidence type="ECO:0000313" key="8">
    <source>
        <dbReference type="Proteomes" id="UP000184356"/>
    </source>
</evidence>
<dbReference type="PANTHER" id="PTHR38791:SF5">
    <property type="entry name" value="TRANSCRIPTION FACTOR DBAG-RELATED"/>
    <property type="match status" value="1"/>
</dbReference>
<evidence type="ECO:0000256" key="2">
    <source>
        <dbReference type="ARBA" id="ARBA00023125"/>
    </source>
</evidence>
<accession>A0A1L9U0R4</accession>
<dbReference type="Pfam" id="PF11951">
    <property type="entry name" value="Fungal_trans_2"/>
    <property type="match status" value="1"/>
</dbReference>
<keyword evidence="4" id="KW-0539">Nucleus</keyword>
<feature type="compositionally biased region" description="Low complexity" evidence="5">
    <location>
        <begin position="100"/>
        <end position="113"/>
    </location>
</feature>
<protein>
    <recommendedName>
        <fullName evidence="6">Zn(2)-C6 fungal-type domain-containing protein</fullName>
    </recommendedName>
</protein>
<dbReference type="SUPFAM" id="SSF57701">
    <property type="entry name" value="Zn2/Cys6 DNA-binding domain"/>
    <property type="match status" value="1"/>
</dbReference>
<name>A0A1L9U0R4_9EURO</name>
<dbReference type="AlphaFoldDB" id="A0A1L9U0R4"/>
<feature type="domain" description="Zn(2)-C6 fungal-type" evidence="6">
    <location>
        <begin position="10"/>
        <end position="38"/>
    </location>
</feature>
<dbReference type="GO" id="GO:0000981">
    <property type="term" value="F:DNA-binding transcription factor activity, RNA polymerase II-specific"/>
    <property type="evidence" value="ECO:0007669"/>
    <property type="project" value="InterPro"/>
</dbReference>
<proteinExistence type="predicted"/>
<dbReference type="InterPro" id="IPR021858">
    <property type="entry name" value="Fun_TF"/>
</dbReference>
<dbReference type="STRING" id="1036612.A0A1L9U0R4"/>
<reference evidence="8" key="1">
    <citation type="journal article" date="2017" name="Genome Biol.">
        <title>Comparative genomics reveals high biological diversity and specific adaptations in the industrially and medically important fungal genus Aspergillus.</title>
        <authorList>
            <person name="de Vries R.P."/>
            <person name="Riley R."/>
            <person name="Wiebenga A."/>
            <person name="Aguilar-Osorio G."/>
            <person name="Amillis S."/>
            <person name="Uchima C.A."/>
            <person name="Anderluh G."/>
            <person name="Asadollahi M."/>
            <person name="Askin M."/>
            <person name="Barry K."/>
            <person name="Battaglia E."/>
            <person name="Bayram O."/>
            <person name="Benocci T."/>
            <person name="Braus-Stromeyer S.A."/>
            <person name="Caldana C."/>
            <person name="Canovas D."/>
            <person name="Cerqueira G.C."/>
            <person name="Chen F."/>
            <person name="Chen W."/>
            <person name="Choi C."/>
            <person name="Clum A."/>
            <person name="Dos Santos R.A."/>
            <person name="Damasio A.R."/>
            <person name="Diallinas G."/>
            <person name="Emri T."/>
            <person name="Fekete E."/>
            <person name="Flipphi M."/>
            <person name="Freyberg S."/>
            <person name="Gallo A."/>
            <person name="Gournas C."/>
            <person name="Habgood R."/>
            <person name="Hainaut M."/>
            <person name="Harispe M.L."/>
            <person name="Henrissat B."/>
            <person name="Hilden K.S."/>
            <person name="Hope R."/>
            <person name="Hossain A."/>
            <person name="Karabika E."/>
            <person name="Karaffa L."/>
            <person name="Karanyi Z."/>
            <person name="Krasevec N."/>
            <person name="Kuo A."/>
            <person name="Kusch H."/>
            <person name="LaButti K."/>
            <person name="Lagendijk E.L."/>
            <person name="Lapidus A."/>
            <person name="Levasseur A."/>
            <person name="Lindquist E."/>
            <person name="Lipzen A."/>
            <person name="Logrieco A.F."/>
            <person name="MacCabe A."/>
            <person name="Maekelae M.R."/>
            <person name="Malavazi I."/>
            <person name="Melin P."/>
            <person name="Meyer V."/>
            <person name="Mielnichuk N."/>
            <person name="Miskei M."/>
            <person name="Molnar A.P."/>
            <person name="Mule G."/>
            <person name="Ngan C.Y."/>
            <person name="Orejas M."/>
            <person name="Orosz E."/>
            <person name="Ouedraogo J.P."/>
            <person name="Overkamp K.M."/>
            <person name="Park H.-S."/>
            <person name="Perrone G."/>
            <person name="Piumi F."/>
            <person name="Punt P.J."/>
            <person name="Ram A.F."/>
            <person name="Ramon A."/>
            <person name="Rauscher S."/>
            <person name="Record E."/>
            <person name="Riano-Pachon D.M."/>
            <person name="Robert V."/>
            <person name="Roehrig J."/>
            <person name="Ruller R."/>
            <person name="Salamov A."/>
            <person name="Salih N.S."/>
            <person name="Samson R.A."/>
            <person name="Sandor E."/>
            <person name="Sanguinetti M."/>
            <person name="Schuetze T."/>
            <person name="Sepcic K."/>
            <person name="Shelest E."/>
            <person name="Sherlock G."/>
            <person name="Sophianopoulou V."/>
            <person name="Squina F.M."/>
            <person name="Sun H."/>
            <person name="Susca A."/>
            <person name="Todd R.B."/>
            <person name="Tsang A."/>
            <person name="Unkles S.E."/>
            <person name="van de Wiele N."/>
            <person name="van Rossen-Uffink D."/>
            <person name="Oliveira J.V."/>
            <person name="Vesth T.C."/>
            <person name="Visser J."/>
            <person name="Yu J.-H."/>
            <person name="Zhou M."/>
            <person name="Andersen M.R."/>
            <person name="Archer D.B."/>
            <person name="Baker S.E."/>
            <person name="Benoit I."/>
            <person name="Brakhage A.A."/>
            <person name="Braus G.H."/>
            <person name="Fischer R."/>
            <person name="Frisvad J.C."/>
            <person name="Goldman G.H."/>
            <person name="Houbraken J."/>
            <person name="Oakley B."/>
            <person name="Pocsi I."/>
            <person name="Scazzocchio C."/>
            <person name="Seiboth B."/>
            <person name="vanKuyk P.A."/>
            <person name="Wortman J."/>
            <person name="Dyer P.S."/>
            <person name="Grigoriev I.V."/>
        </authorList>
    </citation>
    <scope>NUCLEOTIDE SEQUENCE [LARGE SCALE GENOMIC DNA]</scope>
    <source>
        <strain evidence="8">CBS 593.65</strain>
    </source>
</reference>
<dbReference type="Proteomes" id="UP000184356">
    <property type="component" value="Unassembled WGS sequence"/>
</dbReference>
<feature type="compositionally biased region" description="Basic residues" evidence="5">
    <location>
        <begin position="61"/>
        <end position="73"/>
    </location>
</feature>
<keyword evidence="1" id="KW-0805">Transcription regulation</keyword>
<evidence type="ECO:0000256" key="4">
    <source>
        <dbReference type="ARBA" id="ARBA00023242"/>
    </source>
</evidence>
<dbReference type="CDD" id="cd00067">
    <property type="entry name" value="GAL4"/>
    <property type="match status" value="1"/>
</dbReference>
<dbReference type="PROSITE" id="PS00463">
    <property type="entry name" value="ZN2_CY6_FUNGAL_1"/>
    <property type="match status" value="1"/>
</dbReference>
<dbReference type="GO" id="GO:0003677">
    <property type="term" value="F:DNA binding"/>
    <property type="evidence" value="ECO:0007669"/>
    <property type="project" value="UniProtKB-KW"/>
</dbReference>
<dbReference type="PANTHER" id="PTHR38791">
    <property type="entry name" value="ZN(II)2CYS6 TRANSCRIPTION FACTOR (EUROFUNG)-RELATED-RELATED"/>
    <property type="match status" value="1"/>
</dbReference>
<dbReference type="Pfam" id="PF00172">
    <property type="entry name" value="Zn_clus"/>
    <property type="match status" value="1"/>
</dbReference>
<dbReference type="InterPro" id="IPR036864">
    <property type="entry name" value="Zn2-C6_fun-type_DNA-bd_sf"/>
</dbReference>
<evidence type="ECO:0000256" key="1">
    <source>
        <dbReference type="ARBA" id="ARBA00023015"/>
    </source>
</evidence>
<dbReference type="InterPro" id="IPR001138">
    <property type="entry name" value="Zn2Cys6_DnaBD"/>
</dbReference>
<evidence type="ECO:0000256" key="3">
    <source>
        <dbReference type="ARBA" id="ARBA00023163"/>
    </source>
</evidence>
<dbReference type="GeneID" id="63761683"/>
<feature type="region of interest" description="Disordered" evidence="5">
    <location>
        <begin position="52"/>
        <end position="115"/>
    </location>
</feature>
<dbReference type="PROSITE" id="PS50048">
    <property type="entry name" value="ZN2_CY6_FUNGAL_2"/>
    <property type="match status" value="1"/>
</dbReference>
<keyword evidence="8" id="KW-1185">Reference proteome</keyword>
<dbReference type="GO" id="GO:0008270">
    <property type="term" value="F:zinc ion binding"/>
    <property type="evidence" value="ECO:0007669"/>
    <property type="project" value="InterPro"/>
</dbReference>
<dbReference type="VEuPathDB" id="FungiDB:ASPSYDRAFT_379870"/>
<evidence type="ECO:0000313" key="7">
    <source>
        <dbReference type="EMBL" id="OJJ65280.1"/>
    </source>
</evidence>
<dbReference type="RefSeq" id="XP_040709086.1">
    <property type="nucleotide sequence ID" value="XM_040845610.1"/>
</dbReference>
<evidence type="ECO:0000259" key="6">
    <source>
        <dbReference type="PROSITE" id="PS50048"/>
    </source>
</evidence>
<dbReference type="OrthoDB" id="2991872at2759"/>
<organism evidence="7 8">
    <name type="scientific">Aspergillus sydowii CBS 593.65</name>
    <dbReference type="NCBI Taxonomy" id="1036612"/>
    <lineage>
        <taxon>Eukaryota</taxon>
        <taxon>Fungi</taxon>
        <taxon>Dikarya</taxon>
        <taxon>Ascomycota</taxon>
        <taxon>Pezizomycotina</taxon>
        <taxon>Eurotiomycetes</taxon>
        <taxon>Eurotiomycetidae</taxon>
        <taxon>Eurotiales</taxon>
        <taxon>Aspergillaceae</taxon>
        <taxon>Aspergillus</taxon>
        <taxon>Aspergillus subgen. Nidulantes</taxon>
    </lineage>
</organism>
<keyword evidence="2" id="KW-0238">DNA-binding</keyword>
<keyword evidence="3" id="KW-0804">Transcription</keyword>
<gene>
    <name evidence="7" type="ORF">ASPSYDRAFT_379870</name>
</gene>
<evidence type="ECO:0000256" key="5">
    <source>
        <dbReference type="SAM" id="MobiDB-lite"/>
    </source>
</evidence>
<dbReference type="InterPro" id="IPR053175">
    <property type="entry name" value="DHMBA_Reg_Transcription_Factor"/>
</dbReference>
<dbReference type="SMART" id="SM00066">
    <property type="entry name" value="GAL4"/>
    <property type="match status" value="1"/>
</dbReference>